<sequence>MDDLRETHPFAELTITRFHRMLRAGEATSAELTAWYLQRVEDLDRDGPRLGSLVTLNPAALDQARAADDHFSRTGRFLGPLHGVPIVVKDQAETAGIPTAFGCSLFADHVPEQDATVVARLRAAGAVVLGKTAMCDFAAGWFSFSSRTGFTRNPYDLERETGGSSAGTAAAVAADLALVGLGEDTGGSIRLPASFTNLFGLRPTTGLVSRTGFSPLVHFQDTPGPMARTVTDAAVVLDVIAGWDPQDEYTALAAGHEHLGAFAEDLDSTDLASFRVGVLEDAFGTGPESAGTNSVVRAALDRLRAEGTGVVEGLELGDLHEWVTGTSLYTTQSKQDLAAFLAARPGVPATSWDEIVAAGAFHPLTDLVVDIAAGPEDPRHDPEYLPRRLRQEDLRRRLTALMAGAGVDVLVYPTVQVPAPTREELAAKRWTALTFPTNTVLASQSSLPAASVPVGFTDDGLPVGLEVVGPVMSERRLLRFARAWERAVSPRRAPHLSSAGTSETPGAAEPLASAAR</sequence>
<keyword evidence="3" id="KW-0808">Transferase</keyword>
<feature type="region of interest" description="Disordered" evidence="1">
    <location>
        <begin position="491"/>
        <end position="516"/>
    </location>
</feature>
<dbReference type="PANTHER" id="PTHR42678">
    <property type="entry name" value="AMIDASE"/>
    <property type="match status" value="1"/>
</dbReference>
<feature type="domain" description="Amidase" evidence="2">
    <location>
        <begin position="32"/>
        <end position="478"/>
    </location>
</feature>
<dbReference type="Proteomes" id="UP000238083">
    <property type="component" value="Unassembled WGS sequence"/>
</dbReference>
<dbReference type="Pfam" id="PF01425">
    <property type="entry name" value="Amidase"/>
    <property type="match status" value="1"/>
</dbReference>
<dbReference type="EMBL" id="PVZF01000006">
    <property type="protein sequence ID" value="PRY14643.1"/>
    <property type="molecule type" value="Genomic_DNA"/>
</dbReference>
<dbReference type="RefSeq" id="WP_211298628.1">
    <property type="nucleotide sequence ID" value="NZ_PVZF01000006.1"/>
</dbReference>
<proteinExistence type="predicted"/>
<dbReference type="InterPro" id="IPR023631">
    <property type="entry name" value="Amidase_dom"/>
</dbReference>
<gene>
    <name evidence="3" type="ORF">CLV37_106202</name>
</gene>
<organism evidence="3 4">
    <name type="scientific">Kineococcus rhizosphaerae</name>
    <dbReference type="NCBI Taxonomy" id="559628"/>
    <lineage>
        <taxon>Bacteria</taxon>
        <taxon>Bacillati</taxon>
        <taxon>Actinomycetota</taxon>
        <taxon>Actinomycetes</taxon>
        <taxon>Kineosporiales</taxon>
        <taxon>Kineosporiaceae</taxon>
        <taxon>Kineococcus</taxon>
    </lineage>
</organism>
<accession>A0A2T0R3S4</accession>
<evidence type="ECO:0000259" key="2">
    <source>
        <dbReference type="Pfam" id="PF01425"/>
    </source>
</evidence>
<protein>
    <submittedName>
        <fullName evidence="3">Asp-tRNA(Asn)/Glu-tRNA(Gln) amidotransferase A subunit family amidase</fullName>
    </submittedName>
</protein>
<evidence type="ECO:0000313" key="3">
    <source>
        <dbReference type="EMBL" id="PRY14643.1"/>
    </source>
</evidence>
<dbReference type="GO" id="GO:0016740">
    <property type="term" value="F:transferase activity"/>
    <property type="evidence" value="ECO:0007669"/>
    <property type="project" value="UniProtKB-KW"/>
</dbReference>
<comment type="caution">
    <text evidence="3">The sequence shown here is derived from an EMBL/GenBank/DDBJ whole genome shotgun (WGS) entry which is preliminary data.</text>
</comment>
<dbReference type="AlphaFoldDB" id="A0A2T0R3S4"/>
<reference evidence="3 4" key="1">
    <citation type="submission" date="2018-03" db="EMBL/GenBank/DDBJ databases">
        <title>Genomic Encyclopedia of Archaeal and Bacterial Type Strains, Phase II (KMG-II): from individual species to whole genera.</title>
        <authorList>
            <person name="Goeker M."/>
        </authorList>
    </citation>
    <scope>NUCLEOTIDE SEQUENCE [LARGE SCALE GENOMIC DNA]</scope>
    <source>
        <strain evidence="3 4">DSM 19711</strain>
    </source>
</reference>
<evidence type="ECO:0000313" key="4">
    <source>
        <dbReference type="Proteomes" id="UP000238083"/>
    </source>
</evidence>
<keyword evidence="4" id="KW-1185">Reference proteome</keyword>
<name>A0A2T0R3S4_9ACTN</name>
<dbReference type="SUPFAM" id="SSF75304">
    <property type="entry name" value="Amidase signature (AS) enzymes"/>
    <property type="match status" value="1"/>
</dbReference>
<dbReference type="PANTHER" id="PTHR42678:SF34">
    <property type="entry name" value="OS04G0183300 PROTEIN"/>
    <property type="match status" value="1"/>
</dbReference>
<dbReference type="InterPro" id="IPR036928">
    <property type="entry name" value="AS_sf"/>
</dbReference>
<dbReference type="Gene3D" id="3.90.1300.10">
    <property type="entry name" value="Amidase signature (AS) domain"/>
    <property type="match status" value="1"/>
</dbReference>
<evidence type="ECO:0000256" key="1">
    <source>
        <dbReference type="SAM" id="MobiDB-lite"/>
    </source>
</evidence>